<accession>A0AC60Q4B4</accession>
<evidence type="ECO:0000313" key="1">
    <source>
        <dbReference type="EMBL" id="KAG0427721.1"/>
    </source>
</evidence>
<comment type="caution">
    <text evidence="1">The sequence shown here is derived from an EMBL/GenBank/DDBJ whole genome shotgun (WGS) entry which is preliminary data.</text>
</comment>
<proteinExistence type="predicted"/>
<gene>
    <name evidence="1" type="ORF">HPB47_025246</name>
</gene>
<protein>
    <submittedName>
        <fullName evidence="1">Uncharacterized protein</fullName>
    </submittedName>
</protein>
<organism evidence="1 2">
    <name type="scientific">Ixodes persulcatus</name>
    <name type="common">Taiga tick</name>
    <dbReference type="NCBI Taxonomy" id="34615"/>
    <lineage>
        <taxon>Eukaryota</taxon>
        <taxon>Metazoa</taxon>
        <taxon>Ecdysozoa</taxon>
        <taxon>Arthropoda</taxon>
        <taxon>Chelicerata</taxon>
        <taxon>Arachnida</taxon>
        <taxon>Acari</taxon>
        <taxon>Parasitiformes</taxon>
        <taxon>Ixodida</taxon>
        <taxon>Ixodoidea</taxon>
        <taxon>Ixodidae</taxon>
        <taxon>Ixodinae</taxon>
        <taxon>Ixodes</taxon>
    </lineage>
</organism>
<reference evidence="1 2" key="1">
    <citation type="journal article" date="2020" name="Cell">
        <title>Large-Scale Comparative Analyses of Tick Genomes Elucidate Their Genetic Diversity and Vector Capacities.</title>
        <authorList>
            <consortium name="Tick Genome and Microbiome Consortium (TIGMIC)"/>
            <person name="Jia N."/>
            <person name="Wang J."/>
            <person name="Shi W."/>
            <person name="Du L."/>
            <person name="Sun Y."/>
            <person name="Zhan W."/>
            <person name="Jiang J.F."/>
            <person name="Wang Q."/>
            <person name="Zhang B."/>
            <person name="Ji P."/>
            <person name="Bell-Sakyi L."/>
            <person name="Cui X.M."/>
            <person name="Yuan T.T."/>
            <person name="Jiang B.G."/>
            <person name="Yang W.F."/>
            <person name="Lam T.T."/>
            <person name="Chang Q.C."/>
            <person name="Ding S.J."/>
            <person name="Wang X.J."/>
            <person name="Zhu J.G."/>
            <person name="Ruan X.D."/>
            <person name="Zhao L."/>
            <person name="Wei J.T."/>
            <person name="Ye R.Z."/>
            <person name="Que T.C."/>
            <person name="Du C.H."/>
            <person name="Zhou Y.H."/>
            <person name="Cheng J.X."/>
            <person name="Dai P.F."/>
            <person name="Guo W.B."/>
            <person name="Han X.H."/>
            <person name="Huang E.J."/>
            <person name="Li L.F."/>
            <person name="Wei W."/>
            <person name="Gao Y.C."/>
            <person name="Liu J.Z."/>
            <person name="Shao H.Z."/>
            <person name="Wang X."/>
            <person name="Wang C.C."/>
            <person name="Yang T.C."/>
            <person name="Huo Q.B."/>
            <person name="Li W."/>
            <person name="Chen H.Y."/>
            <person name="Chen S.E."/>
            <person name="Zhou L.G."/>
            <person name="Ni X.B."/>
            <person name="Tian J.H."/>
            <person name="Sheng Y."/>
            <person name="Liu T."/>
            <person name="Pan Y.S."/>
            <person name="Xia L.Y."/>
            <person name="Li J."/>
            <person name="Zhao F."/>
            <person name="Cao W.C."/>
        </authorList>
    </citation>
    <scope>NUCLEOTIDE SEQUENCE [LARGE SCALE GENOMIC DNA]</scope>
    <source>
        <strain evidence="1">Iper-2018</strain>
    </source>
</reference>
<dbReference type="Proteomes" id="UP000805193">
    <property type="component" value="Unassembled WGS sequence"/>
</dbReference>
<sequence>VAGDIEEVGKDALGRARLPAHPVARLFADDRTVPESRASGLAAPTPSARRGSGREPPEKWSRRRPRTPFRPRRERFVVDRQRPSCLPCPRFLESLEKMSGSRAHSPSRETVGKKTASNIADPAAVKGKSPPPLSREQSQGRTPESLGFFPAPAATGEEEALEKDSSAEPCPRASATGEVRTGAGPERQSGALSVRTAPRSAPR</sequence>
<name>A0AC60Q4B4_IXOPE</name>
<keyword evidence="2" id="KW-1185">Reference proteome</keyword>
<feature type="non-terminal residue" evidence="1">
    <location>
        <position position="1"/>
    </location>
</feature>
<dbReference type="EMBL" id="JABSTQ010009598">
    <property type="protein sequence ID" value="KAG0427721.1"/>
    <property type="molecule type" value="Genomic_DNA"/>
</dbReference>
<evidence type="ECO:0000313" key="2">
    <source>
        <dbReference type="Proteomes" id="UP000805193"/>
    </source>
</evidence>